<dbReference type="EMBL" id="UFYD01000001">
    <property type="protein sequence ID" value="STD12896.1"/>
    <property type="molecule type" value="Genomic_DNA"/>
</dbReference>
<name>X5K8Q4_9FLAO</name>
<evidence type="ECO:0000313" key="2">
    <source>
        <dbReference type="Proteomes" id="UP000254876"/>
    </source>
</evidence>
<accession>X5K8Q4</accession>
<organism evidence="1 2">
    <name type="scientific">Elizabethkingia anophelis</name>
    <dbReference type="NCBI Taxonomy" id="1117645"/>
    <lineage>
        <taxon>Bacteria</taxon>
        <taxon>Pseudomonadati</taxon>
        <taxon>Bacteroidota</taxon>
        <taxon>Flavobacteriia</taxon>
        <taxon>Flavobacteriales</taxon>
        <taxon>Weeksellaceae</taxon>
        <taxon>Elizabethkingia</taxon>
    </lineage>
</organism>
<gene>
    <name evidence="1" type="ORF">NCTC10588_03673</name>
</gene>
<comment type="caution">
    <text evidence="1">The sequence shown here is derived from an EMBL/GenBank/DDBJ whole genome shotgun (WGS) entry which is preliminary data.</text>
</comment>
<reference evidence="1 2" key="1">
    <citation type="submission" date="2018-06" db="EMBL/GenBank/DDBJ databases">
        <authorList>
            <consortium name="Pathogen Informatics"/>
            <person name="Doyle S."/>
        </authorList>
    </citation>
    <scope>NUCLEOTIDE SEQUENCE [LARGE SCALE GENOMIC DNA]</scope>
    <source>
        <strain evidence="1 2">NCTC10588</strain>
    </source>
</reference>
<dbReference type="Proteomes" id="UP000254876">
    <property type="component" value="Unassembled WGS sequence"/>
</dbReference>
<proteinExistence type="predicted"/>
<sequence>MEVFFLLTKATQRNSLALKRKLQREIKQLENTFVLNLEK</sequence>
<protein>
    <submittedName>
        <fullName evidence="1">Uncharacterized protein</fullName>
    </submittedName>
</protein>
<evidence type="ECO:0000313" key="1">
    <source>
        <dbReference type="EMBL" id="STD12896.1"/>
    </source>
</evidence>
<dbReference type="AlphaFoldDB" id="X5K8Q4"/>